<comment type="subcellular location">
    <subcellularLocation>
        <location evidence="1">Membrane</location>
        <topology evidence="1">Multi-pass membrane protein</topology>
    </subcellularLocation>
</comment>
<dbReference type="EMBL" id="JAWWNJ010000004">
    <property type="protein sequence ID" value="KAK7057904.1"/>
    <property type="molecule type" value="Genomic_DNA"/>
</dbReference>
<evidence type="ECO:0000256" key="1">
    <source>
        <dbReference type="ARBA" id="ARBA00004141"/>
    </source>
</evidence>
<dbReference type="Gene3D" id="1.20.1250.20">
    <property type="entry name" value="MFS general substrate transporter like domains"/>
    <property type="match status" value="2"/>
</dbReference>
<keyword evidence="4 6" id="KW-1133">Transmembrane helix</keyword>
<dbReference type="AlphaFoldDB" id="A0AAW0DYP2"/>
<dbReference type="PROSITE" id="PS50850">
    <property type="entry name" value="MFS"/>
    <property type="match status" value="1"/>
</dbReference>
<dbReference type="Proteomes" id="UP001362999">
    <property type="component" value="Unassembled WGS sequence"/>
</dbReference>
<sequence>FEYTTEQVERYVIDPELSRAIAWKYDKRILPAIFFMCKFHLFACVCHQYSRSSQTGTLEKDLHMKGNQYNNVITITTAAYSAFCIFGGLLTRRFGPTRMLPLYMLGCGSMSVLNAAARNYKDIMVIRFFLGMAEGLFMSSGVVYLASIYTRGELGKRMAIWYSASAVSGAFSGLLAYGVFHIHSALAGWKILLMIQGGMTIVAALLAAWVLPNGPQHAVFLTPLEKEVAVMRYASKHIDAPFSCSEFFAPLYEWKFYVLAAFGVCYGTSSITANTFLPQIIQRFNFGTVKTNLYTVAPNIAATLFLWACAWASDRARQRSFFVILSMSLSLVGYVVLAALPISALGAAYFACFLISMGSFVPSPLFHSWHNNNEPSENGRAFRAGFYVLTGNSGGLVSANIFLDSDAPKYMHALIISASLQLIGMCLVLGIRTHMVLENRRRNREQGVKWTNRDVPTADLKEGPDSPGFRYFL</sequence>
<dbReference type="InterPro" id="IPR036259">
    <property type="entry name" value="MFS_trans_sf"/>
</dbReference>
<feature type="transmembrane region" description="Helical" evidence="6">
    <location>
        <begin position="409"/>
        <end position="431"/>
    </location>
</feature>
<feature type="transmembrane region" description="Helical" evidence="6">
    <location>
        <begin position="256"/>
        <end position="281"/>
    </location>
</feature>
<dbReference type="GO" id="GO:0016020">
    <property type="term" value="C:membrane"/>
    <property type="evidence" value="ECO:0007669"/>
    <property type="project" value="UniProtKB-SubCell"/>
</dbReference>
<protein>
    <submittedName>
        <fullName evidence="8">MFS general substrate transporter</fullName>
    </submittedName>
</protein>
<evidence type="ECO:0000256" key="4">
    <source>
        <dbReference type="ARBA" id="ARBA00022989"/>
    </source>
</evidence>
<dbReference type="Pfam" id="PF07690">
    <property type="entry name" value="MFS_1"/>
    <property type="match status" value="1"/>
</dbReference>
<keyword evidence="3 6" id="KW-0812">Transmembrane</keyword>
<proteinExistence type="predicted"/>
<feature type="transmembrane region" description="Helical" evidence="6">
    <location>
        <begin position="381"/>
        <end position="403"/>
    </location>
</feature>
<feature type="transmembrane region" description="Helical" evidence="6">
    <location>
        <begin position="70"/>
        <end position="90"/>
    </location>
</feature>
<accession>A0AAW0DYP2</accession>
<dbReference type="PANTHER" id="PTHR43791:SF9">
    <property type="entry name" value="MAJOR FACILITATOR-TYPE TRANSPORTER HXNP"/>
    <property type="match status" value="1"/>
</dbReference>
<keyword evidence="2" id="KW-0813">Transport</keyword>
<feature type="domain" description="Major facilitator superfamily (MFS) profile" evidence="7">
    <location>
        <begin position="1"/>
        <end position="436"/>
    </location>
</feature>
<name>A0AAW0DYP2_9AGAR</name>
<dbReference type="SUPFAM" id="SSF103473">
    <property type="entry name" value="MFS general substrate transporter"/>
    <property type="match status" value="1"/>
</dbReference>
<comment type="caution">
    <text evidence="8">The sequence shown here is derived from an EMBL/GenBank/DDBJ whole genome shotgun (WGS) entry which is preliminary data.</text>
</comment>
<evidence type="ECO:0000313" key="9">
    <source>
        <dbReference type="Proteomes" id="UP001362999"/>
    </source>
</evidence>
<evidence type="ECO:0000313" key="8">
    <source>
        <dbReference type="EMBL" id="KAK7057904.1"/>
    </source>
</evidence>
<dbReference type="FunFam" id="1.20.1250.20:FF:000013">
    <property type="entry name" value="MFS general substrate transporter"/>
    <property type="match status" value="1"/>
</dbReference>
<feature type="transmembrane region" description="Helical" evidence="6">
    <location>
        <begin position="159"/>
        <end position="179"/>
    </location>
</feature>
<feature type="transmembrane region" description="Helical" evidence="6">
    <location>
        <begin position="320"/>
        <end position="342"/>
    </location>
</feature>
<evidence type="ECO:0000256" key="2">
    <source>
        <dbReference type="ARBA" id="ARBA00022448"/>
    </source>
</evidence>
<dbReference type="InterPro" id="IPR020846">
    <property type="entry name" value="MFS_dom"/>
</dbReference>
<evidence type="ECO:0000259" key="7">
    <source>
        <dbReference type="PROSITE" id="PS50850"/>
    </source>
</evidence>
<gene>
    <name evidence="8" type="ORF">R3P38DRAFT_3546985</name>
</gene>
<evidence type="ECO:0000256" key="3">
    <source>
        <dbReference type="ARBA" id="ARBA00022692"/>
    </source>
</evidence>
<feature type="transmembrane region" description="Helical" evidence="6">
    <location>
        <begin position="29"/>
        <end position="50"/>
    </location>
</feature>
<feature type="transmembrane region" description="Helical" evidence="6">
    <location>
        <begin position="191"/>
        <end position="211"/>
    </location>
</feature>
<reference evidence="8 9" key="1">
    <citation type="journal article" date="2024" name="J Genomics">
        <title>Draft genome sequencing and assembly of Favolaschia claudopus CIRM-BRFM 2984 isolated from oak limbs.</title>
        <authorList>
            <person name="Navarro D."/>
            <person name="Drula E."/>
            <person name="Chaduli D."/>
            <person name="Cazenave R."/>
            <person name="Ahrendt S."/>
            <person name="Wang J."/>
            <person name="Lipzen A."/>
            <person name="Daum C."/>
            <person name="Barry K."/>
            <person name="Grigoriev I.V."/>
            <person name="Favel A."/>
            <person name="Rosso M.N."/>
            <person name="Martin F."/>
        </authorList>
    </citation>
    <scope>NUCLEOTIDE SEQUENCE [LARGE SCALE GENOMIC DNA]</scope>
    <source>
        <strain evidence="8 9">CIRM-BRFM 2984</strain>
    </source>
</reference>
<dbReference type="PANTHER" id="PTHR43791">
    <property type="entry name" value="PERMEASE-RELATED"/>
    <property type="match status" value="1"/>
</dbReference>
<keyword evidence="5 6" id="KW-0472">Membrane</keyword>
<feature type="transmembrane region" description="Helical" evidence="6">
    <location>
        <begin position="348"/>
        <end position="369"/>
    </location>
</feature>
<feature type="non-terminal residue" evidence="8">
    <location>
        <position position="1"/>
    </location>
</feature>
<dbReference type="InterPro" id="IPR011701">
    <property type="entry name" value="MFS"/>
</dbReference>
<keyword evidence="9" id="KW-1185">Reference proteome</keyword>
<organism evidence="8 9">
    <name type="scientific">Favolaschia claudopus</name>
    <dbReference type="NCBI Taxonomy" id="2862362"/>
    <lineage>
        <taxon>Eukaryota</taxon>
        <taxon>Fungi</taxon>
        <taxon>Dikarya</taxon>
        <taxon>Basidiomycota</taxon>
        <taxon>Agaricomycotina</taxon>
        <taxon>Agaricomycetes</taxon>
        <taxon>Agaricomycetidae</taxon>
        <taxon>Agaricales</taxon>
        <taxon>Marasmiineae</taxon>
        <taxon>Mycenaceae</taxon>
        <taxon>Favolaschia</taxon>
    </lineage>
</organism>
<feature type="transmembrane region" description="Helical" evidence="6">
    <location>
        <begin position="126"/>
        <end position="147"/>
    </location>
</feature>
<dbReference type="GO" id="GO:0022857">
    <property type="term" value="F:transmembrane transporter activity"/>
    <property type="evidence" value="ECO:0007669"/>
    <property type="project" value="InterPro"/>
</dbReference>
<evidence type="ECO:0000256" key="5">
    <source>
        <dbReference type="ARBA" id="ARBA00023136"/>
    </source>
</evidence>
<evidence type="ECO:0000256" key="6">
    <source>
        <dbReference type="SAM" id="Phobius"/>
    </source>
</evidence>